<reference evidence="2" key="1">
    <citation type="submission" date="2021-11" db="EMBL/GenBank/DDBJ databases">
        <authorList>
            <person name="Schell T."/>
        </authorList>
    </citation>
    <scope>NUCLEOTIDE SEQUENCE</scope>
    <source>
        <strain evidence="2">M5</strain>
    </source>
</reference>
<gene>
    <name evidence="2" type="ORF">DGAL_LOCUS16471</name>
</gene>
<accession>A0A8J2WPQ1</accession>
<keyword evidence="3" id="KW-1185">Reference proteome</keyword>
<dbReference type="OrthoDB" id="6363904at2759"/>
<comment type="caution">
    <text evidence="2">The sequence shown here is derived from an EMBL/GenBank/DDBJ whole genome shotgun (WGS) entry which is preliminary data.</text>
</comment>
<protein>
    <submittedName>
        <fullName evidence="2">Uncharacterized protein</fullName>
    </submittedName>
</protein>
<feature type="region of interest" description="Disordered" evidence="1">
    <location>
        <begin position="1"/>
        <end position="96"/>
    </location>
</feature>
<feature type="compositionally biased region" description="Basic and acidic residues" evidence="1">
    <location>
        <begin position="19"/>
        <end position="59"/>
    </location>
</feature>
<dbReference type="Proteomes" id="UP000789390">
    <property type="component" value="Unassembled WGS sequence"/>
</dbReference>
<sequence>MDNRQPVRPRPPRSRSRSKSSDRRGRRDRRYDRDRRRDSRDCRRDSRDRSGRRRSSQDRHRNRRSRSRSRSSRRDGRRSLPPPSSGPGVPATRPILPVSKVATDQLASWMSVGQPVTSTKELRDTFNPDFEDATFSLTCPKMDDVVKRQLLRDRNGKYINQRELIWKSTQLKVLEVAKPLMSLWNRFPENSEEAVILECAIRLWAEAHFYISKNRRSNVMNSVYPRFKNLLNDPSKFSPAEVGHLFGPSFTSALLQAADEDAKLQKVAVSGRGKGLKKPHPHTAEKSRAEQQPSTSRHKDTAEKRIYQTRYAANPVSFPISLSPDLVGARIKLFDNAWRAISKDPGY</sequence>
<evidence type="ECO:0000313" key="3">
    <source>
        <dbReference type="Proteomes" id="UP000789390"/>
    </source>
</evidence>
<evidence type="ECO:0000256" key="1">
    <source>
        <dbReference type="SAM" id="MobiDB-lite"/>
    </source>
</evidence>
<evidence type="ECO:0000313" key="2">
    <source>
        <dbReference type="EMBL" id="CAH0112699.1"/>
    </source>
</evidence>
<feature type="compositionally biased region" description="Basic residues" evidence="1">
    <location>
        <begin position="60"/>
        <end position="71"/>
    </location>
</feature>
<feature type="region of interest" description="Disordered" evidence="1">
    <location>
        <begin position="269"/>
        <end position="303"/>
    </location>
</feature>
<proteinExistence type="predicted"/>
<organism evidence="2 3">
    <name type="scientific">Daphnia galeata</name>
    <dbReference type="NCBI Taxonomy" id="27404"/>
    <lineage>
        <taxon>Eukaryota</taxon>
        <taxon>Metazoa</taxon>
        <taxon>Ecdysozoa</taxon>
        <taxon>Arthropoda</taxon>
        <taxon>Crustacea</taxon>
        <taxon>Branchiopoda</taxon>
        <taxon>Diplostraca</taxon>
        <taxon>Cladocera</taxon>
        <taxon>Anomopoda</taxon>
        <taxon>Daphniidae</taxon>
        <taxon>Daphnia</taxon>
    </lineage>
</organism>
<name>A0A8J2WPQ1_9CRUS</name>
<dbReference type="EMBL" id="CAKKLH010000330">
    <property type="protein sequence ID" value="CAH0112699.1"/>
    <property type="molecule type" value="Genomic_DNA"/>
</dbReference>
<dbReference type="AlphaFoldDB" id="A0A8J2WPQ1"/>